<dbReference type="Proteomes" id="UP000065734">
    <property type="component" value="Chromosome I"/>
</dbReference>
<dbReference type="EMBL" id="AP014854">
    <property type="protein sequence ID" value="BAR98554.1"/>
    <property type="molecule type" value="Genomic_DNA"/>
</dbReference>
<reference evidence="2" key="2">
    <citation type="submission" date="2015-11" db="EMBL/GenBank/DDBJ databases">
        <authorList>
            <person name="Zhang Y."/>
            <person name="Guo Z."/>
        </authorList>
    </citation>
    <scope>NUCLEOTIDE SEQUENCE</scope>
    <source>
        <strain evidence="2">1</strain>
    </source>
</reference>
<reference evidence="1" key="1">
    <citation type="journal article" date="2015" name="Genome Announc.">
        <title>Complete Genome Sequence of the Bacteriochlorophyll b-Producing Photosynthetic Bacterium Blastochloris viridis.</title>
        <authorList>
            <person name="Tsukatani Y."/>
            <person name="Hirose Y."/>
            <person name="Harada J."/>
            <person name="Misawa N."/>
            <person name="Mori K."/>
            <person name="Inoue K."/>
            <person name="Tamiaki H."/>
        </authorList>
    </citation>
    <scope>NUCLEOTIDE SEQUENCE [LARGE SCALE GENOMIC DNA]</scope>
    <source>
        <strain evidence="1">DSM 133</strain>
    </source>
</reference>
<evidence type="ECO:0000313" key="1">
    <source>
        <dbReference type="EMBL" id="BAR98554.1"/>
    </source>
</evidence>
<accession>A0A0H5BBR3</accession>
<dbReference type="STRING" id="1079.BVIR_382"/>
<proteinExistence type="predicted"/>
<dbReference type="AlphaFoldDB" id="A0A0H5BBR3"/>
<evidence type="ECO:0000313" key="3">
    <source>
        <dbReference type="Proteomes" id="UP000065734"/>
    </source>
</evidence>
<dbReference type="KEGG" id="bvr:BVIR_382"/>
<protein>
    <submittedName>
        <fullName evidence="2">Uncharacterized protein</fullName>
    </submittedName>
</protein>
<sequence length="38" mass="4389">MHNILIVARACFGHRVDIEAIGRFNASVRRWLRGLAIR</sequence>
<keyword evidence="3" id="KW-1185">Reference proteome</keyword>
<dbReference type="EMBL" id="LN907867">
    <property type="protein sequence ID" value="CUU44102.1"/>
    <property type="molecule type" value="Genomic_DNA"/>
</dbReference>
<evidence type="ECO:0000313" key="2">
    <source>
        <dbReference type="EMBL" id="CUU44102.1"/>
    </source>
</evidence>
<name>A0A0H5BBR3_BLAVI</name>
<organism evidence="2 3">
    <name type="scientific">Blastochloris viridis</name>
    <name type="common">Rhodopseudomonas viridis</name>
    <dbReference type="NCBI Taxonomy" id="1079"/>
    <lineage>
        <taxon>Bacteria</taxon>
        <taxon>Pseudomonadati</taxon>
        <taxon>Pseudomonadota</taxon>
        <taxon>Alphaproteobacteria</taxon>
        <taxon>Hyphomicrobiales</taxon>
        <taxon>Blastochloridaceae</taxon>
        <taxon>Blastochloris</taxon>
    </lineage>
</organism>
<gene>
    <name evidence="1" type="ORF">BV133_961</name>
    <name evidence="2" type="ORF">BVIRIDIS_31490</name>
</gene>
<reference evidence="3" key="3">
    <citation type="journal article" date="2016" name="Genome Announc.">
        <title>Revised genome sequence of the purple photosynthetic bacterium Blastochloris viridis.</title>
        <authorList>
            <person name="Liu L.N."/>
            <person name="Faulkner M."/>
            <person name="Liu X."/>
            <person name="Huang F."/>
            <person name="Darby A.C."/>
            <person name="Hall N."/>
        </authorList>
    </citation>
    <scope>NUCLEOTIDE SEQUENCE [LARGE SCALE GENOMIC DNA]</scope>
    <source>
        <strain evidence="3">ATCC 19567 / DSM 133 / F</strain>
    </source>
</reference>